<reference evidence="3 4" key="1">
    <citation type="journal article" date="2019" name="Int. J. Syst. Evol. Microbiol.">
        <title>The Global Catalogue of Microorganisms (GCM) 10K type strain sequencing project: providing services to taxonomists for standard genome sequencing and annotation.</title>
        <authorList>
            <consortium name="The Broad Institute Genomics Platform"/>
            <consortium name="The Broad Institute Genome Sequencing Center for Infectious Disease"/>
            <person name="Wu L."/>
            <person name="Ma J."/>
        </authorList>
    </citation>
    <scope>NUCLEOTIDE SEQUENCE [LARGE SCALE GENOMIC DNA]</scope>
    <source>
        <strain evidence="3 4">JCM 14718</strain>
    </source>
</reference>
<evidence type="ECO:0000313" key="4">
    <source>
        <dbReference type="Proteomes" id="UP001500618"/>
    </source>
</evidence>
<dbReference type="InterPro" id="IPR051161">
    <property type="entry name" value="Mannose-6P_isomerase_type2"/>
</dbReference>
<gene>
    <name evidence="3" type="ORF">GCM10009765_19150</name>
</gene>
<accession>A0ABN2GE54</accession>
<dbReference type="InterPro" id="IPR049577">
    <property type="entry name" value="GMPP_N"/>
</dbReference>
<dbReference type="InterPro" id="IPR054566">
    <property type="entry name" value="ManC/GMP-like_b-helix"/>
</dbReference>
<dbReference type="Pfam" id="PF00483">
    <property type="entry name" value="NTP_transferase"/>
    <property type="match status" value="1"/>
</dbReference>
<keyword evidence="4" id="KW-1185">Reference proteome</keyword>
<organism evidence="3 4">
    <name type="scientific">Fodinicola feengrottensis</name>
    <dbReference type="NCBI Taxonomy" id="435914"/>
    <lineage>
        <taxon>Bacteria</taxon>
        <taxon>Bacillati</taxon>
        <taxon>Actinomycetota</taxon>
        <taxon>Actinomycetes</taxon>
        <taxon>Mycobacteriales</taxon>
        <taxon>Fodinicola</taxon>
    </lineage>
</organism>
<dbReference type="EMBL" id="BAAANY010000007">
    <property type="protein sequence ID" value="GAA1669834.1"/>
    <property type="molecule type" value="Genomic_DNA"/>
</dbReference>
<dbReference type="PANTHER" id="PTHR46390:SF1">
    <property type="entry name" value="MANNOSE-1-PHOSPHATE GUANYLYLTRANSFERASE"/>
    <property type="match status" value="1"/>
</dbReference>
<feature type="domain" description="Nucleotidyl transferase" evidence="1">
    <location>
        <begin position="7"/>
        <end position="285"/>
    </location>
</feature>
<proteinExistence type="predicted"/>
<dbReference type="Gene3D" id="3.90.550.10">
    <property type="entry name" value="Spore Coat Polysaccharide Biosynthesis Protein SpsA, Chain A"/>
    <property type="match status" value="1"/>
</dbReference>
<evidence type="ECO:0000313" key="3">
    <source>
        <dbReference type="EMBL" id="GAA1669834.1"/>
    </source>
</evidence>
<dbReference type="GO" id="GO:0016779">
    <property type="term" value="F:nucleotidyltransferase activity"/>
    <property type="evidence" value="ECO:0007669"/>
    <property type="project" value="UniProtKB-KW"/>
</dbReference>
<dbReference type="SUPFAM" id="SSF53448">
    <property type="entry name" value="Nucleotide-diphospho-sugar transferases"/>
    <property type="match status" value="1"/>
</dbReference>
<feature type="domain" description="MannoseP isomerase/GMP-like beta-helix" evidence="2">
    <location>
        <begin position="301"/>
        <end position="355"/>
    </location>
</feature>
<sequence>MTGALYAVIPAGGSGTRLWPLSRSAAPKFLHPLGGGSRSLLQSTVDRLGPLVATKETLVVTGVAHAAGVARQLSDVPTGNILIEPSPRDSGPAIGLAAAVLHHRDPDAVMASFASDHVVRDQEAFVRTIRTAVELAGTGLLVTVGMTPTRPETGYGYLRRGGPLAVDGTYEVVAFAEKPAYEVARSYVDSGDYLWNASMFVWRTDVFLAELARELPELHAGLQEIAAAWDGPDANAVLGRIWPTLTKISVDHGVMEAAATRGMVGTVPADFGWSDVGDYDSVAQVAPPAPGQPVILGDAEKVLAIDSADAVVVPGSDRLVAVLGMPGAVVVDTPDAVLVCPRSRSQEVKFVVEALKAAGRTDLF</sequence>
<dbReference type="PANTHER" id="PTHR46390">
    <property type="entry name" value="MANNOSE-1-PHOSPHATE GUANYLYLTRANSFERASE"/>
    <property type="match status" value="1"/>
</dbReference>
<dbReference type="RefSeq" id="WP_344309040.1">
    <property type="nucleotide sequence ID" value="NZ_BAAANY010000007.1"/>
</dbReference>
<keyword evidence="3" id="KW-0808">Transferase</keyword>
<comment type="caution">
    <text evidence="3">The sequence shown here is derived from an EMBL/GenBank/DDBJ whole genome shotgun (WGS) entry which is preliminary data.</text>
</comment>
<dbReference type="Proteomes" id="UP001500618">
    <property type="component" value="Unassembled WGS sequence"/>
</dbReference>
<protein>
    <submittedName>
        <fullName evidence="3">Mannose-1-phosphate guanylyltransferase</fullName>
    </submittedName>
</protein>
<keyword evidence="3" id="KW-0548">Nucleotidyltransferase</keyword>
<evidence type="ECO:0000259" key="2">
    <source>
        <dbReference type="Pfam" id="PF22640"/>
    </source>
</evidence>
<dbReference type="Pfam" id="PF22640">
    <property type="entry name" value="ManC_GMP_beta-helix"/>
    <property type="match status" value="1"/>
</dbReference>
<dbReference type="InterPro" id="IPR005835">
    <property type="entry name" value="NTP_transferase_dom"/>
</dbReference>
<dbReference type="CDD" id="cd02509">
    <property type="entry name" value="GDP-M1P_Guanylyltransferase"/>
    <property type="match status" value="1"/>
</dbReference>
<dbReference type="InterPro" id="IPR029044">
    <property type="entry name" value="Nucleotide-diphossugar_trans"/>
</dbReference>
<dbReference type="SUPFAM" id="SSF159283">
    <property type="entry name" value="Guanosine diphospho-D-mannose pyrophosphorylase/mannose-6-phosphate isomerase linker domain"/>
    <property type="match status" value="1"/>
</dbReference>
<evidence type="ECO:0000259" key="1">
    <source>
        <dbReference type="Pfam" id="PF00483"/>
    </source>
</evidence>
<name>A0ABN2GE54_9ACTN</name>